<dbReference type="FunFam" id="3.30.70.360:FF:000001">
    <property type="entry name" value="N-acetyldiaminopimelate deacetylase"/>
    <property type="match status" value="1"/>
</dbReference>
<dbReference type="Pfam" id="PF01546">
    <property type="entry name" value="Peptidase_M20"/>
    <property type="match status" value="1"/>
</dbReference>
<evidence type="ECO:0000313" key="5">
    <source>
        <dbReference type="EMBL" id="QDQ99212.1"/>
    </source>
</evidence>
<name>A0A516X811_9ACTN</name>
<dbReference type="Gene3D" id="3.30.70.360">
    <property type="match status" value="1"/>
</dbReference>
<dbReference type="PANTHER" id="PTHR11014">
    <property type="entry name" value="PEPTIDASE M20 FAMILY MEMBER"/>
    <property type="match status" value="1"/>
</dbReference>
<evidence type="ECO:0000256" key="1">
    <source>
        <dbReference type="ARBA" id="ARBA00022801"/>
    </source>
</evidence>
<reference evidence="5 6" key="2">
    <citation type="submission" date="2019-07" db="EMBL/GenBank/DDBJ databases">
        <authorList>
            <person name="Huang Y."/>
        </authorList>
    </citation>
    <scope>NUCLEOTIDE SEQUENCE [LARGE SCALE GENOMIC DNA]</scope>
    <source>
        <strain evidence="5 6">HY188</strain>
    </source>
</reference>
<dbReference type="Proteomes" id="UP000317344">
    <property type="component" value="Chromosome"/>
</dbReference>
<dbReference type="NCBIfam" id="TIGR01891">
    <property type="entry name" value="amidohydrolases"/>
    <property type="match status" value="1"/>
</dbReference>
<feature type="binding site" evidence="2">
    <location>
        <position position="188"/>
    </location>
    <ligand>
        <name>Mn(2+)</name>
        <dbReference type="ChEBI" id="CHEBI:29035"/>
        <label>2</label>
    </ligand>
</feature>
<evidence type="ECO:0000256" key="3">
    <source>
        <dbReference type="SAM" id="MobiDB-lite"/>
    </source>
</evidence>
<gene>
    <name evidence="5" type="ORF">FO059_09525</name>
</gene>
<dbReference type="CDD" id="cd03886">
    <property type="entry name" value="M20_Acy1"/>
    <property type="match status" value="1"/>
</dbReference>
<dbReference type="SUPFAM" id="SSF53187">
    <property type="entry name" value="Zn-dependent exopeptidases"/>
    <property type="match status" value="1"/>
</dbReference>
<evidence type="ECO:0000259" key="4">
    <source>
        <dbReference type="Pfam" id="PF07687"/>
    </source>
</evidence>
<evidence type="ECO:0000313" key="6">
    <source>
        <dbReference type="Proteomes" id="UP000317344"/>
    </source>
</evidence>
<keyword evidence="2" id="KW-0464">Manganese</keyword>
<dbReference type="KEGG" id="toy:FO059_09525"/>
<feature type="binding site" evidence="2">
    <location>
        <position position="126"/>
    </location>
    <ligand>
        <name>Mn(2+)</name>
        <dbReference type="ChEBI" id="CHEBI:29035"/>
        <label>2</label>
    </ligand>
</feature>
<sequence>MSSQSPTTQATAASSLDDDTRSRGREFLAAAAALSPRLIDLRRRLHAQPEIGLMLPNTQASVLAELDGLDLEVTLGERTTSIVAVLRGAHPGPTVLLRGDMDALPVVEDNDLPYRSTNGAMHACGHDMHAAGLVGAAHLLSGRRRDLHGDVLFMFQPGEEGHGGARVMIEEGALEASGSLPVAAYAVHVGPGVNGRFRTRSGPILGSSSVLSVTLTGSGGHGSRPHQGRDPVPALAETVLALQAMVTRRIDVLDPAVVSVTRVEASDAVNVLPERARLSATVRTFSTETLEVVEAESRRIAAGIAHAHGLDVEVDFERSYPVTVTDPAETQRALATITTMFGHGRVESTMTPRFGSEDFSFVLEQIPGSYILLGASPLHIDPATAAYSHSPDVLFDDALLADQSALLAKLAWDRLHN</sequence>
<evidence type="ECO:0000256" key="2">
    <source>
        <dbReference type="PIRSR" id="PIRSR005962-1"/>
    </source>
</evidence>
<dbReference type="GO" id="GO:0019877">
    <property type="term" value="P:diaminopimelate biosynthetic process"/>
    <property type="evidence" value="ECO:0007669"/>
    <property type="project" value="UniProtKB-ARBA"/>
</dbReference>
<feature type="binding site" evidence="2">
    <location>
        <position position="389"/>
    </location>
    <ligand>
        <name>Mn(2+)</name>
        <dbReference type="ChEBI" id="CHEBI:29035"/>
        <label>2</label>
    </ligand>
</feature>
<feature type="domain" description="Peptidase M20 dimerisation" evidence="4">
    <location>
        <begin position="213"/>
        <end position="302"/>
    </location>
</feature>
<feature type="compositionally biased region" description="Polar residues" evidence="3">
    <location>
        <begin position="1"/>
        <end position="14"/>
    </location>
</feature>
<feature type="region of interest" description="Disordered" evidence="3">
    <location>
        <begin position="1"/>
        <end position="20"/>
    </location>
</feature>
<dbReference type="AlphaFoldDB" id="A0A516X811"/>
<keyword evidence="2" id="KW-0479">Metal-binding</keyword>
<proteinExistence type="predicted"/>
<dbReference type="GO" id="GO:0046872">
    <property type="term" value="F:metal ion binding"/>
    <property type="evidence" value="ECO:0007669"/>
    <property type="project" value="UniProtKB-KW"/>
</dbReference>
<dbReference type="InterPro" id="IPR002933">
    <property type="entry name" value="Peptidase_M20"/>
</dbReference>
<dbReference type="InterPro" id="IPR011650">
    <property type="entry name" value="Peptidase_M20_dimer"/>
</dbReference>
<dbReference type="EMBL" id="CP041765">
    <property type="protein sequence ID" value="QDQ99212.1"/>
    <property type="molecule type" value="Genomic_DNA"/>
</dbReference>
<dbReference type="RefSeq" id="WP_143910616.1">
    <property type="nucleotide sequence ID" value="NZ_JAJNRS010000017.1"/>
</dbReference>
<dbReference type="OrthoDB" id="9777385at2"/>
<accession>A0A516X811</accession>
<dbReference type="Gene3D" id="3.40.630.10">
    <property type="entry name" value="Zn peptidases"/>
    <property type="match status" value="1"/>
</dbReference>
<dbReference type="PANTHER" id="PTHR11014:SF63">
    <property type="entry name" value="METALLOPEPTIDASE, PUTATIVE (AFU_ORTHOLOGUE AFUA_6G09600)-RELATED"/>
    <property type="match status" value="1"/>
</dbReference>
<protein>
    <submittedName>
        <fullName evidence="5">Amidohydrolase</fullName>
    </submittedName>
</protein>
<dbReference type="GO" id="GO:0050118">
    <property type="term" value="F:N-acetyldiaminopimelate deacetylase activity"/>
    <property type="evidence" value="ECO:0007669"/>
    <property type="project" value="UniProtKB-ARBA"/>
</dbReference>
<dbReference type="InterPro" id="IPR017439">
    <property type="entry name" value="Amidohydrolase"/>
</dbReference>
<organism evidence="5 6">
    <name type="scientific">Tomitella fengzijianii</name>
    <dbReference type="NCBI Taxonomy" id="2597660"/>
    <lineage>
        <taxon>Bacteria</taxon>
        <taxon>Bacillati</taxon>
        <taxon>Actinomycetota</taxon>
        <taxon>Actinomycetes</taxon>
        <taxon>Mycobacteriales</taxon>
        <taxon>Tomitella</taxon>
    </lineage>
</organism>
<keyword evidence="1 5" id="KW-0378">Hydrolase</keyword>
<dbReference type="SUPFAM" id="SSF55031">
    <property type="entry name" value="Bacterial exopeptidase dimerisation domain"/>
    <property type="match status" value="1"/>
</dbReference>
<feature type="binding site" evidence="2">
    <location>
        <position position="160"/>
    </location>
    <ligand>
        <name>Mn(2+)</name>
        <dbReference type="ChEBI" id="CHEBI:29035"/>
        <label>2</label>
    </ligand>
</feature>
<reference evidence="5 6" key="1">
    <citation type="submission" date="2019-07" db="EMBL/GenBank/DDBJ databases">
        <title>Tomitella cavernea sp. nov., an actinomycete isolated from soil.</title>
        <authorList>
            <person name="Cheng J."/>
        </authorList>
    </citation>
    <scope>NUCLEOTIDE SEQUENCE [LARGE SCALE GENOMIC DNA]</scope>
    <source>
        <strain evidence="5 6">HY188</strain>
    </source>
</reference>
<feature type="binding site" evidence="2">
    <location>
        <position position="124"/>
    </location>
    <ligand>
        <name>Mn(2+)</name>
        <dbReference type="ChEBI" id="CHEBI:29035"/>
        <label>2</label>
    </ligand>
</feature>
<dbReference type="InterPro" id="IPR036264">
    <property type="entry name" value="Bact_exopeptidase_dim_dom"/>
</dbReference>
<keyword evidence="6" id="KW-1185">Reference proteome</keyword>
<dbReference type="PIRSF" id="PIRSF005962">
    <property type="entry name" value="Pept_M20D_amidohydro"/>
    <property type="match status" value="1"/>
</dbReference>
<dbReference type="Pfam" id="PF07687">
    <property type="entry name" value="M20_dimer"/>
    <property type="match status" value="1"/>
</dbReference>
<comment type="cofactor">
    <cofactor evidence="2">
        <name>Mn(2+)</name>
        <dbReference type="ChEBI" id="CHEBI:29035"/>
    </cofactor>
    <text evidence="2">The Mn(2+) ion enhances activity.</text>
</comment>